<dbReference type="AlphaFoldDB" id="A0A0Q2RPK7"/>
<gene>
    <name evidence="2" type="ORF">AMR76_11655</name>
</gene>
<keyword evidence="3" id="KW-1185">Reference proteome</keyword>
<feature type="transmembrane region" description="Helical" evidence="1">
    <location>
        <begin position="80"/>
        <end position="99"/>
    </location>
</feature>
<evidence type="ECO:0008006" key="4">
    <source>
        <dbReference type="Google" id="ProtNLM"/>
    </source>
</evidence>
<proteinExistence type="predicted"/>
<feature type="transmembrane region" description="Helical" evidence="1">
    <location>
        <begin position="51"/>
        <end position="74"/>
    </location>
</feature>
<feature type="transmembrane region" description="Helical" evidence="1">
    <location>
        <begin position="5"/>
        <end position="21"/>
    </location>
</feature>
<dbReference type="Pfam" id="PF11086">
    <property type="entry name" value="DUF2878"/>
    <property type="match status" value="1"/>
</dbReference>
<name>A0A0Q2RPK7_VIBFU</name>
<evidence type="ECO:0000256" key="1">
    <source>
        <dbReference type="SAM" id="Phobius"/>
    </source>
</evidence>
<sequence length="180" mass="20570">MRHFLLISLWFEFIWLLAVLGQERMEWVTVGVVTATLALTALRRPVALERVILVAACGIALDYANLHVGLFSFTYLHLPIWLMGLWFAFAWFASFAVPAVNHLPRWLVLICTALGGALSYWAGYRFGAVQFGLSVFWSVLALFLEWLLLSLLLMKVFRNENITRNRSTLPDGRPLGRDRE</sequence>
<protein>
    <recommendedName>
        <fullName evidence="4">Zinc ABC transporter permease</fullName>
    </recommendedName>
</protein>
<evidence type="ECO:0000313" key="2">
    <source>
        <dbReference type="EMBL" id="KQH85926.1"/>
    </source>
</evidence>
<dbReference type="InParanoid" id="A0A0Q2RPK7"/>
<comment type="caution">
    <text evidence="2">The sequence shown here is derived from an EMBL/GenBank/DDBJ whole genome shotgun (WGS) entry which is preliminary data.</text>
</comment>
<organism evidence="2 3">
    <name type="scientific">Vibrio furnissii</name>
    <dbReference type="NCBI Taxonomy" id="29494"/>
    <lineage>
        <taxon>Bacteria</taxon>
        <taxon>Pseudomonadati</taxon>
        <taxon>Pseudomonadota</taxon>
        <taxon>Gammaproteobacteria</taxon>
        <taxon>Vibrionales</taxon>
        <taxon>Vibrionaceae</taxon>
        <taxon>Vibrio</taxon>
    </lineage>
</organism>
<reference evidence="2 3" key="1">
    <citation type="submission" date="2015-08" db="EMBL/GenBank/DDBJ databases">
        <title>Antibacterial properties of a collection of Vibrionaceae strains.</title>
        <authorList>
            <person name="Giubergia S."/>
        </authorList>
    </citation>
    <scope>NUCLEOTIDE SEQUENCE [LARGE SCALE GENOMIC DNA]</scope>
    <source>
        <strain evidence="2 3">S0821</strain>
    </source>
</reference>
<keyword evidence="1" id="KW-0812">Transmembrane</keyword>
<keyword evidence="1" id="KW-0472">Membrane</keyword>
<keyword evidence="1" id="KW-1133">Transmembrane helix</keyword>
<accession>A0A0Q2RPK7</accession>
<dbReference type="InterPro" id="IPR021306">
    <property type="entry name" value="DUF2878"/>
</dbReference>
<feature type="transmembrane region" description="Helical" evidence="1">
    <location>
        <begin position="106"/>
        <end position="123"/>
    </location>
</feature>
<dbReference type="Proteomes" id="UP000051221">
    <property type="component" value="Unassembled WGS sequence"/>
</dbReference>
<dbReference type="EMBL" id="LKHS01000009">
    <property type="protein sequence ID" value="KQH85926.1"/>
    <property type="molecule type" value="Genomic_DNA"/>
</dbReference>
<feature type="transmembrane region" description="Helical" evidence="1">
    <location>
        <begin position="135"/>
        <end position="157"/>
    </location>
</feature>
<evidence type="ECO:0000313" key="3">
    <source>
        <dbReference type="Proteomes" id="UP000051221"/>
    </source>
</evidence>